<protein>
    <recommendedName>
        <fullName evidence="1">Lysis inhibition accessory protein</fullName>
    </recommendedName>
</protein>
<accession>E3SF27</accession>
<evidence type="ECO:0000313" key="2">
    <source>
        <dbReference type="EMBL" id="ADO19564.1"/>
    </source>
</evidence>
<keyword evidence="3" id="KW-1185">Reference proteome</keyword>
<proteinExistence type="inferred from homology"/>
<dbReference type="GO" id="GO:0140678">
    <property type="term" value="F:molecular function inhibitor activity"/>
    <property type="evidence" value="ECO:0007669"/>
    <property type="project" value="UniProtKB-UniRule"/>
</dbReference>
<comment type="subunit">
    <text evidence="1">Homooligomer. Interacts with holin (via N-terminus).</text>
</comment>
<dbReference type="RefSeq" id="YP_003934847.1">
    <property type="nucleotide sequence ID" value="NC_014595.1"/>
</dbReference>
<evidence type="ECO:0000256" key="1">
    <source>
        <dbReference type="HAMAP-Rule" id="MF_04112"/>
    </source>
</evidence>
<name>E3SF27_BPSP8</name>
<organismHost>
    <name type="scientific">Shigella sonnei</name>
    <dbReference type="NCBI Taxonomy" id="624"/>
</organismHost>
<feature type="site" description="Interaction with holin" evidence="1">
    <location>
        <position position="89"/>
    </location>
</feature>
<reference evidence="2 3" key="1">
    <citation type="journal article" date="2010" name="J. Microbiol.">
        <title>Phenotypic characterization and genomic analysis of the Shigella sonnei bacteriophage SP18.</title>
        <authorList>
            <person name="Kim K.H."/>
            <person name="Chang H.W."/>
            <person name="Nam Y.D."/>
            <person name="Roh S.W."/>
            <person name="Bae J.W."/>
        </authorList>
    </citation>
    <scope>NUCLEOTIDE SEQUENCE [LARGE SCALE GENOMIC DNA]</scope>
</reference>
<sequence length="129" mass="14682">MDWLPDQLVNRRILNGGLQLRDLPKGSEIQKNVSTKYSPHIEASKMSLNKQLQHALELQRTAWNNGHENYGASIDVEAEALEILQYFKHLNPIQTDLRAVLEAKDELKFAKPLASAARKAVRHFVVTLK</sequence>
<dbReference type="GeneID" id="9830588"/>
<dbReference type="InterPro" id="IPR034688">
    <property type="entry name" value="Linr3"/>
</dbReference>
<comment type="similarity">
    <text evidence="1">Belongs to the T4likevirus lysis inhibition accessory protein rIII family.</text>
</comment>
<dbReference type="HAMAP" id="MF_04112">
    <property type="entry name" value="Linr3_BPT4"/>
    <property type="match status" value="1"/>
</dbReference>
<gene>
    <name evidence="2" type="primary">rIII</name>
    <name evidence="2" type="ORF">SP18gp224</name>
</gene>
<comment type="function">
    <text evidence="1">Probably binds to the cytoplasmic part of the holin during lysis inhibition and stabilizes the holin-antiholin complex thereby resulting in a robust block of the hole formation.</text>
</comment>
<dbReference type="Proteomes" id="UP000007042">
    <property type="component" value="Segment"/>
</dbReference>
<evidence type="ECO:0000313" key="3">
    <source>
        <dbReference type="Proteomes" id="UP000007042"/>
    </source>
</evidence>
<organism evidence="2 3">
    <name type="scientific">Shigella phage SP18</name>
    <dbReference type="NCBI Taxonomy" id="645664"/>
    <lineage>
        <taxon>Viruses</taxon>
        <taxon>Duplodnaviria</taxon>
        <taxon>Heunggongvirae</taxon>
        <taxon>Uroviricota</taxon>
        <taxon>Caudoviricetes</taxon>
        <taxon>Pantevenvirales</taxon>
        <taxon>Straboviridae</taxon>
        <taxon>Tevenvirinae</taxon>
        <taxon>Gaprivervirus</taxon>
        <taxon>Gaprivervirus sp18</taxon>
    </lineage>
</organism>
<dbReference type="EMBL" id="GQ981382">
    <property type="protein sequence ID" value="ADO19564.1"/>
    <property type="molecule type" value="Genomic_DNA"/>
</dbReference>
<dbReference type="KEGG" id="vg:9830588"/>